<dbReference type="WBParaSite" id="MCU_008187-RA">
    <property type="protein sequence ID" value="MCU_008187-RA"/>
    <property type="gene ID" value="MCU_008187"/>
</dbReference>
<sequence length="98" mass="10648">MDDESFLQIYKSKVRRQLFAWATILPDVGGMTGGSHIGDGGEHGAEATSRDRWCDFRLRGGVRALNDAPEAESQSAHEVSVSIVATLDGPMGEQEEQN</sequence>
<dbReference type="AlphaFoldDB" id="A0A5K3FGI0"/>
<organism evidence="1">
    <name type="scientific">Mesocestoides corti</name>
    <name type="common">Flatworm</name>
    <dbReference type="NCBI Taxonomy" id="53468"/>
    <lineage>
        <taxon>Eukaryota</taxon>
        <taxon>Metazoa</taxon>
        <taxon>Spiralia</taxon>
        <taxon>Lophotrochozoa</taxon>
        <taxon>Platyhelminthes</taxon>
        <taxon>Cestoda</taxon>
        <taxon>Eucestoda</taxon>
        <taxon>Cyclophyllidea</taxon>
        <taxon>Mesocestoididae</taxon>
        <taxon>Mesocestoides</taxon>
    </lineage>
</organism>
<evidence type="ECO:0000313" key="1">
    <source>
        <dbReference type="WBParaSite" id="MCU_008187-RA"/>
    </source>
</evidence>
<accession>A0A5K3FGI0</accession>
<name>A0A5K3FGI0_MESCO</name>
<protein>
    <submittedName>
        <fullName evidence="1">Uncharacterized protein</fullName>
    </submittedName>
</protein>
<proteinExistence type="predicted"/>
<reference evidence="1" key="1">
    <citation type="submission" date="2019-11" db="UniProtKB">
        <authorList>
            <consortium name="WormBaseParasite"/>
        </authorList>
    </citation>
    <scope>IDENTIFICATION</scope>
</reference>